<feature type="domain" description="C2H2-type" evidence="3">
    <location>
        <begin position="86"/>
        <end position="113"/>
    </location>
</feature>
<feature type="compositionally biased region" description="Polar residues" evidence="2">
    <location>
        <begin position="659"/>
        <end position="668"/>
    </location>
</feature>
<feature type="region of interest" description="Disordered" evidence="2">
    <location>
        <begin position="482"/>
        <end position="531"/>
    </location>
</feature>
<dbReference type="GO" id="GO:0000978">
    <property type="term" value="F:RNA polymerase II cis-regulatory region sequence-specific DNA binding"/>
    <property type="evidence" value="ECO:0007669"/>
    <property type="project" value="TreeGrafter"/>
</dbReference>
<dbReference type="InterPro" id="IPR036236">
    <property type="entry name" value="Znf_C2H2_sf"/>
</dbReference>
<dbReference type="GO" id="GO:0008270">
    <property type="term" value="F:zinc ion binding"/>
    <property type="evidence" value="ECO:0007669"/>
    <property type="project" value="UniProtKB-KW"/>
</dbReference>
<dbReference type="Pfam" id="PF12874">
    <property type="entry name" value="zf-met"/>
    <property type="match status" value="1"/>
</dbReference>
<feature type="domain" description="C2H2-type" evidence="3">
    <location>
        <begin position="45"/>
        <end position="72"/>
    </location>
</feature>
<feature type="region of interest" description="Disordered" evidence="2">
    <location>
        <begin position="127"/>
        <end position="173"/>
    </location>
</feature>
<feature type="domain" description="C2H2-type" evidence="3">
    <location>
        <begin position="114"/>
        <end position="141"/>
    </location>
</feature>
<feature type="compositionally biased region" description="Low complexity" evidence="2">
    <location>
        <begin position="290"/>
        <end position="300"/>
    </location>
</feature>
<feature type="domain" description="C2H2-type" evidence="3">
    <location>
        <begin position="836"/>
        <end position="864"/>
    </location>
</feature>
<dbReference type="EMBL" id="CP045891">
    <property type="protein sequence ID" value="QQP57955.1"/>
    <property type="molecule type" value="Genomic_DNA"/>
</dbReference>
<name>A0A7T8KLD8_CALRO</name>
<feature type="non-terminal residue" evidence="4">
    <location>
        <position position="1"/>
    </location>
</feature>
<dbReference type="InterPro" id="IPR013087">
    <property type="entry name" value="Znf_C2H2_type"/>
</dbReference>
<dbReference type="PROSITE" id="PS00028">
    <property type="entry name" value="ZINC_FINGER_C2H2_1"/>
    <property type="match status" value="10"/>
</dbReference>
<dbReference type="GO" id="GO:0001228">
    <property type="term" value="F:DNA-binding transcription activator activity, RNA polymerase II-specific"/>
    <property type="evidence" value="ECO:0007669"/>
    <property type="project" value="TreeGrafter"/>
</dbReference>
<evidence type="ECO:0000256" key="1">
    <source>
        <dbReference type="PROSITE-ProRule" id="PRU00042"/>
    </source>
</evidence>
<dbReference type="InterPro" id="IPR052795">
    <property type="entry name" value="RREB1"/>
</dbReference>
<feature type="region of interest" description="Disordered" evidence="2">
    <location>
        <begin position="1034"/>
        <end position="1072"/>
    </location>
</feature>
<feature type="compositionally biased region" description="Low complexity" evidence="2">
    <location>
        <begin position="486"/>
        <end position="500"/>
    </location>
</feature>
<feature type="region of interest" description="Disordered" evidence="2">
    <location>
        <begin position="601"/>
        <end position="670"/>
    </location>
</feature>
<protein>
    <recommendedName>
        <fullName evidence="3">C2H2-type domain-containing protein</fullName>
    </recommendedName>
</protein>
<dbReference type="GO" id="GO:0005634">
    <property type="term" value="C:nucleus"/>
    <property type="evidence" value="ECO:0007669"/>
    <property type="project" value="TreeGrafter"/>
</dbReference>
<keyword evidence="1" id="KW-0863">Zinc-finger</keyword>
<feature type="compositionally biased region" description="Acidic residues" evidence="2">
    <location>
        <begin position="784"/>
        <end position="795"/>
    </location>
</feature>
<dbReference type="Pfam" id="PF00096">
    <property type="entry name" value="zf-C2H2"/>
    <property type="match status" value="2"/>
</dbReference>
<dbReference type="SUPFAM" id="SSF57667">
    <property type="entry name" value="beta-beta-alpha zinc fingers"/>
    <property type="match status" value="3"/>
</dbReference>
<evidence type="ECO:0000313" key="5">
    <source>
        <dbReference type="Proteomes" id="UP000595437"/>
    </source>
</evidence>
<dbReference type="FunFam" id="3.30.160.60:FF:002095">
    <property type="entry name" value="ras-responsive element-binding protein 1"/>
    <property type="match status" value="1"/>
</dbReference>
<dbReference type="SMART" id="SM00355">
    <property type="entry name" value="ZnF_C2H2"/>
    <property type="match status" value="15"/>
</dbReference>
<feature type="compositionally biased region" description="Basic and acidic residues" evidence="2">
    <location>
        <begin position="764"/>
        <end position="773"/>
    </location>
</feature>
<evidence type="ECO:0000259" key="3">
    <source>
        <dbReference type="PROSITE" id="PS50157"/>
    </source>
</evidence>
<dbReference type="Proteomes" id="UP000595437">
    <property type="component" value="Chromosome 2"/>
</dbReference>
<feature type="compositionally biased region" description="Basic and acidic residues" evidence="2">
    <location>
        <begin position="638"/>
        <end position="652"/>
    </location>
</feature>
<dbReference type="PROSITE" id="PS50157">
    <property type="entry name" value="ZINC_FINGER_C2H2_2"/>
    <property type="match status" value="9"/>
</dbReference>
<dbReference type="Gene3D" id="3.30.160.60">
    <property type="entry name" value="Classic Zinc Finger"/>
    <property type="match status" value="6"/>
</dbReference>
<dbReference type="AlphaFoldDB" id="A0A7T8KLD8"/>
<organism evidence="4 5">
    <name type="scientific">Caligus rogercresseyi</name>
    <name type="common">Sea louse</name>
    <dbReference type="NCBI Taxonomy" id="217165"/>
    <lineage>
        <taxon>Eukaryota</taxon>
        <taxon>Metazoa</taxon>
        <taxon>Ecdysozoa</taxon>
        <taxon>Arthropoda</taxon>
        <taxon>Crustacea</taxon>
        <taxon>Multicrustacea</taxon>
        <taxon>Hexanauplia</taxon>
        <taxon>Copepoda</taxon>
        <taxon>Siphonostomatoida</taxon>
        <taxon>Caligidae</taxon>
        <taxon>Caligus</taxon>
    </lineage>
</organism>
<keyword evidence="1" id="KW-0479">Metal-binding</keyword>
<gene>
    <name evidence="4" type="ORF">FKW44_003119</name>
</gene>
<sequence>ISLIHDDSYKEPKVDSPGVRLHFTPTLGTTTLVQPISASGDTRIYRCPHCQVLLNSQKEFTSHIRGHNEVKPHSDPNDPTGQAKVYYCCLCGKMLSSFSSLDRHMLVHSGERPFSCTLCGQTFTTNGNMHRHKRTHAANRGGKNETTDPSPSPRRVGRKRKTSGHKDKNGGGDKLGHLLHAGFNNNSPLLCPICKDSHFSEISLESHIISLHPGIEMKCSECEYKSMNYGYFKAHRSVFHAGFKHKQTHFPHLTKALTHLEESKACLPEEVSTISPPKIQRSEDSDDDSSSLNPSMSDNDPYIKDMKLKGEFPCRLCPAIYPNLRALKGHNKEHLEKPPYACNVGACLYSSGDKLALGRHMRGHTGEKPYECRICSYEFTTKANCERHLRNKHGIGSRNHIRDSITVHENHRINRSLTLYRCKVCKNNFPSSVAVIQHALEEHPAYSDDASHIYEEIVETLSSEDEDDEDDDDSLLLEMGCVKSQGSPLPSPGHNPGNSSPEEEEDAPLDLSQKPSQVQEEKAQESLPPSIPSFFPPGFPYVLQQHPSMRPSFPFIFPHGSAVAAAAAAIMGNPSLEASEWIKHRFVQPFGFNPLCCPPPPPTHIPPELKVPLTPSSRPESNKDPPPPSISSSGESNSSKKEVESVQEEKVSPEPSPQIPSKNPSAQSILIPKPSEYQTITQSSGPGRDSDQDKTLVEYKMVIKNGVLMKKQKQRRYRTERPYGCQHCSARFTLRSNMERHIKQQHPDHWSQKPRGNRRAASRSTERGDETDSKSIGGSKLIIDEGEYDSEDIEPDSQKDDELASVSKLLNAVSKRQMFPKLFDPGEDSDGGIKILKCPYCREALDSSSEFRSHLRKEHLGGKCGECPKWYSSREEFEKHSKSEHGQLLPPSIEELQQFPCPLCENSIDFSKREDGLLHLQMDHSLEYESWVAKGVYKGALNDGDESSEERDSFTIRCSLCSQGHPSESAFKKHFLDHLSTLQTCLDCGVLFTQISAHEKHRKRLHEESQPPSLSLSKYKKRANLMDKINKLSISIATGGMPPSKEDSDGEPSTPVRTNGEQSSIDSIFRKP</sequence>
<feature type="region of interest" description="Disordered" evidence="2">
    <location>
        <begin position="268"/>
        <end position="301"/>
    </location>
</feature>
<evidence type="ECO:0000256" key="2">
    <source>
        <dbReference type="SAM" id="MobiDB-lite"/>
    </source>
</evidence>
<feature type="domain" description="C2H2-type" evidence="3">
    <location>
        <begin position="983"/>
        <end position="1011"/>
    </location>
</feature>
<keyword evidence="5" id="KW-1185">Reference proteome</keyword>
<dbReference type="FunFam" id="3.30.160.60:FF:001788">
    <property type="entry name" value="ras-responsive element-binding protein 1"/>
    <property type="match status" value="1"/>
</dbReference>
<feature type="compositionally biased region" description="Basic and acidic residues" evidence="2">
    <location>
        <begin position="742"/>
        <end position="751"/>
    </location>
</feature>
<feature type="domain" description="C2H2-type" evidence="3">
    <location>
        <begin position="723"/>
        <end position="754"/>
    </location>
</feature>
<feature type="region of interest" description="Disordered" evidence="2">
    <location>
        <begin position="742"/>
        <end position="802"/>
    </location>
</feature>
<feature type="compositionally biased region" description="Polar residues" evidence="2">
    <location>
        <begin position="1055"/>
        <end position="1066"/>
    </location>
</feature>
<dbReference type="PANTHER" id="PTHR46451:SF1">
    <property type="entry name" value="RAS-RESPONSIVE ELEMENT-BINDING PROTEIN 1"/>
    <property type="match status" value="1"/>
</dbReference>
<feature type="compositionally biased region" description="Basic and acidic residues" evidence="2">
    <location>
        <begin position="164"/>
        <end position="173"/>
    </location>
</feature>
<accession>A0A7T8KLD8</accession>
<feature type="domain" description="C2H2-type" evidence="3">
    <location>
        <begin position="370"/>
        <end position="393"/>
    </location>
</feature>
<dbReference type="PANTHER" id="PTHR46451">
    <property type="entry name" value="RAS-RESPONSIVE ELEMENT-BINDING PROTEIN 1"/>
    <property type="match status" value="1"/>
</dbReference>
<reference evidence="5" key="1">
    <citation type="submission" date="2021-01" db="EMBL/GenBank/DDBJ databases">
        <title>Caligus Genome Assembly.</title>
        <authorList>
            <person name="Gallardo-Escarate C."/>
        </authorList>
    </citation>
    <scope>NUCLEOTIDE SEQUENCE [LARGE SCALE GENOMIC DNA]</scope>
</reference>
<feature type="domain" description="C2H2-type" evidence="3">
    <location>
        <begin position="312"/>
        <end position="339"/>
    </location>
</feature>
<dbReference type="OrthoDB" id="6077919at2759"/>
<keyword evidence="1" id="KW-0862">Zinc</keyword>
<feature type="domain" description="C2H2-type" evidence="3">
    <location>
        <begin position="340"/>
        <end position="369"/>
    </location>
</feature>
<evidence type="ECO:0000313" key="4">
    <source>
        <dbReference type="EMBL" id="QQP57955.1"/>
    </source>
</evidence>
<proteinExistence type="predicted"/>